<dbReference type="EMBL" id="CP001089">
    <property type="protein sequence ID" value="ACD94920.1"/>
    <property type="molecule type" value="Genomic_DNA"/>
</dbReference>
<dbReference type="NCBIfam" id="NF040967">
    <property type="entry name" value="cytc_ExtN"/>
    <property type="match status" value="1"/>
</dbReference>
<keyword evidence="4" id="KW-1185">Reference proteome</keyword>
<dbReference type="InterPro" id="IPR036280">
    <property type="entry name" value="Multihaem_cyt_sf"/>
</dbReference>
<dbReference type="AlphaFoldDB" id="B3E740"/>
<dbReference type="SUPFAM" id="SSF48695">
    <property type="entry name" value="Multiheme cytochromes"/>
    <property type="match status" value="1"/>
</dbReference>
<dbReference type="PANTHER" id="PTHR35038">
    <property type="entry name" value="DISSIMILATORY SULFITE REDUCTASE SIRA"/>
    <property type="match status" value="1"/>
</dbReference>
<dbReference type="GO" id="GO:0016491">
    <property type="term" value="F:oxidoreductase activity"/>
    <property type="evidence" value="ECO:0007669"/>
    <property type="project" value="TreeGrafter"/>
</dbReference>
<dbReference type="STRING" id="398767.Glov_1198"/>
<dbReference type="eggNOG" id="COG3303">
    <property type="taxonomic scope" value="Bacteria"/>
</dbReference>
<dbReference type="InterPro" id="IPR051829">
    <property type="entry name" value="Multiheme_Cytochr_ET"/>
</dbReference>
<evidence type="ECO:0000256" key="1">
    <source>
        <dbReference type="ARBA" id="ARBA00022729"/>
    </source>
</evidence>
<evidence type="ECO:0008006" key="5">
    <source>
        <dbReference type="Google" id="ProtNLM"/>
    </source>
</evidence>
<dbReference type="NCBIfam" id="NF040968">
    <property type="entry name" value="FeS_ExtO"/>
    <property type="match status" value="1"/>
</dbReference>
<reference evidence="3 4" key="1">
    <citation type="submission" date="2008-05" db="EMBL/GenBank/DDBJ databases">
        <title>Complete sequence of chromosome of Geobacter lovleyi SZ.</title>
        <authorList>
            <consortium name="US DOE Joint Genome Institute"/>
            <person name="Lucas S."/>
            <person name="Copeland A."/>
            <person name="Lapidus A."/>
            <person name="Glavina del Rio T."/>
            <person name="Dalin E."/>
            <person name="Tice H."/>
            <person name="Bruce D."/>
            <person name="Goodwin L."/>
            <person name="Pitluck S."/>
            <person name="Chertkov O."/>
            <person name="Meincke L."/>
            <person name="Brettin T."/>
            <person name="Detter J.C."/>
            <person name="Han C."/>
            <person name="Tapia R."/>
            <person name="Kuske C.R."/>
            <person name="Schmutz J."/>
            <person name="Larimer F."/>
            <person name="Land M."/>
            <person name="Hauser L."/>
            <person name="Kyrpides N."/>
            <person name="Mikhailova N."/>
            <person name="Sung Y."/>
            <person name="Fletcher K.E."/>
            <person name="Ritalahti K.M."/>
            <person name="Loeffler F.E."/>
            <person name="Richardson P."/>
        </authorList>
    </citation>
    <scope>NUCLEOTIDE SEQUENCE [LARGE SCALE GENOMIC DNA]</scope>
    <source>
        <strain evidence="4">ATCC BAA-1151 / DSM 17278 / SZ</strain>
    </source>
</reference>
<dbReference type="Proteomes" id="UP000002420">
    <property type="component" value="Chromosome"/>
</dbReference>
<organism evidence="3 4">
    <name type="scientific">Trichlorobacter lovleyi (strain ATCC BAA-1151 / DSM 17278 / SZ)</name>
    <name type="common">Geobacter lovleyi</name>
    <dbReference type="NCBI Taxonomy" id="398767"/>
    <lineage>
        <taxon>Bacteria</taxon>
        <taxon>Pseudomonadati</taxon>
        <taxon>Thermodesulfobacteriota</taxon>
        <taxon>Desulfuromonadia</taxon>
        <taxon>Geobacterales</taxon>
        <taxon>Geobacteraceae</taxon>
        <taxon>Trichlorobacter</taxon>
    </lineage>
</organism>
<protein>
    <recommendedName>
        <fullName evidence="5">Cytochrome c family protein</fullName>
    </recommendedName>
</protein>
<dbReference type="KEGG" id="glo:Glov_1198"/>
<feature type="signal peptide" evidence="2">
    <location>
        <begin position="1"/>
        <end position="22"/>
    </location>
</feature>
<name>B3E740_TRIL1</name>
<dbReference type="HOGENOM" id="CLU_054357_0_0_7"/>
<dbReference type="RefSeq" id="WP_012469268.1">
    <property type="nucleotide sequence ID" value="NC_010814.1"/>
</dbReference>
<dbReference type="OrthoDB" id="5390534at2"/>
<proteinExistence type="predicted"/>
<dbReference type="PANTHER" id="PTHR35038:SF8">
    <property type="entry name" value="C-TYPE POLYHEME CYTOCHROME OMCC"/>
    <property type="match status" value="1"/>
</dbReference>
<dbReference type="Gene3D" id="1.10.1130.10">
    <property type="entry name" value="Flavocytochrome C3, Chain A"/>
    <property type="match status" value="2"/>
</dbReference>
<keyword evidence="1 2" id="KW-0732">Signal</keyword>
<evidence type="ECO:0000313" key="3">
    <source>
        <dbReference type="EMBL" id="ACD94920.1"/>
    </source>
</evidence>
<sequence>MTWTIPFIAACWLLVSCLTAGAADQCRLCHAAGIQISGIHSRVACQDCHRNGRQLLADPAGRDNGSAGCVRCHQGYQRMYLHAMGTRTKEQGFIARSYSRVDRSFEQKNCAGCHLQGCRDCHGNGHAISRPKADTCSKCHKGYYVGWDYFGRAPREEHERYQRGRRLEGETFLKMLPDVHQQKGMTCSACHTMQSLIAGRTAARSCRDCHHPSSTVLEHRIAAHLEKLECAACHAAWAAQEYGTFYLRFASGSVEDPYQALTYTQNGYAKSAYLRRQDLPPLGINSQGKVAPIRPQFIAYYSRLAKGRSAGQENLLLAAEWRAFAPHTIQRGTVMCDGCHDNPRRFLLERPQDRIYDLQKDGMGLSSFWDQRGQRMVNGSFLNEARYRRLAAKSDTYKKAYVEKWKKFVTPVAASSPR</sequence>
<evidence type="ECO:0000256" key="2">
    <source>
        <dbReference type="SAM" id="SignalP"/>
    </source>
</evidence>
<accession>B3E740</accession>
<feature type="chain" id="PRO_5002787602" description="Cytochrome c family protein" evidence="2">
    <location>
        <begin position="23"/>
        <end position="418"/>
    </location>
</feature>
<gene>
    <name evidence="3" type="ordered locus">Glov_1198</name>
</gene>
<evidence type="ECO:0000313" key="4">
    <source>
        <dbReference type="Proteomes" id="UP000002420"/>
    </source>
</evidence>